<evidence type="ECO:0000256" key="1">
    <source>
        <dbReference type="ARBA" id="ARBA00004429"/>
    </source>
</evidence>
<dbReference type="InterPro" id="IPR026032">
    <property type="entry name" value="HcaT-like"/>
</dbReference>
<dbReference type="PATRIC" id="fig|1036673.3.peg.1405"/>
<evidence type="ECO:0000313" key="11">
    <source>
        <dbReference type="Proteomes" id="UP000006620"/>
    </source>
</evidence>
<feature type="transmembrane region" description="Helical" evidence="8">
    <location>
        <begin position="43"/>
        <end position="64"/>
    </location>
</feature>
<sequence>MTDTQETGSPTLLRCFTFSFFMTVAVITSYFPLYFQSKGFSTIQIGLLYSVGPMIGIASNLFWGVMSDRFRTVKKVLVLILIGQLTMAFLVFRSDAFGLLMLLMGAFFFFQTPMTSLSDSLSLLTSSRTGKSYASFRVWGSIGFAFAALVFGQLLRSYGAGLTVVLVLGTISCSLALSLFLKDAREAGVKKPDFSGLMPIISSRPFVAFMLTVLVLSVAHRMNDGFLALFLQRLGADASIVGNSWMASALSEIPVFFLLSKYGHKLKELPLLAVCAAMYALRFLLMSQVENPQWVIVIQLMHSVSFGIFLFTCIRYIQSVVPDQFRASGQALFAITWSGLAGLLSGLLGGWLFNNWSPHAMYGAASALALLGMLGFLVLHAKTRDSSLEAEMQRGER</sequence>
<dbReference type="Gene3D" id="1.20.1250.20">
    <property type="entry name" value="MFS general substrate transporter like domains"/>
    <property type="match status" value="2"/>
</dbReference>
<evidence type="ECO:0000256" key="7">
    <source>
        <dbReference type="ARBA" id="ARBA00023136"/>
    </source>
</evidence>
<evidence type="ECO:0000256" key="6">
    <source>
        <dbReference type="ARBA" id="ARBA00022989"/>
    </source>
</evidence>
<accession>F8FNP2</accession>
<feature type="transmembrane region" description="Helical" evidence="8">
    <location>
        <begin position="359"/>
        <end position="379"/>
    </location>
</feature>
<keyword evidence="5 8" id="KW-0812">Transmembrane</keyword>
<dbReference type="HOGENOM" id="CLU_013133_6_1_9"/>
<keyword evidence="3" id="KW-1003">Cell membrane</keyword>
<keyword evidence="6 8" id="KW-1133">Transmembrane helix</keyword>
<keyword evidence="4" id="KW-0997">Cell inner membrane</keyword>
<feature type="domain" description="Major facilitator superfamily associated" evidence="9">
    <location>
        <begin position="13"/>
        <end position="362"/>
    </location>
</feature>
<organism evidence="10 11">
    <name type="scientific">Paenibacillus mucilaginosus (strain KNP414)</name>
    <dbReference type="NCBI Taxonomy" id="1036673"/>
    <lineage>
        <taxon>Bacteria</taxon>
        <taxon>Bacillati</taxon>
        <taxon>Bacillota</taxon>
        <taxon>Bacilli</taxon>
        <taxon>Bacillales</taxon>
        <taxon>Paenibacillaceae</taxon>
        <taxon>Paenibacillus</taxon>
    </lineage>
</organism>
<evidence type="ECO:0000256" key="3">
    <source>
        <dbReference type="ARBA" id="ARBA00022475"/>
    </source>
</evidence>
<feature type="transmembrane region" description="Helical" evidence="8">
    <location>
        <begin position="99"/>
        <end position="124"/>
    </location>
</feature>
<evidence type="ECO:0000256" key="4">
    <source>
        <dbReference type="ARBA" id="ARBA00022519"/>
    </source>
</evidence>
<dbReference type="PIRSF" id="PIRSF004925">
    <property type="entry name" value="HcaT"/>
    <property type="match status" value="1"/>
</dbReference>
<dbReference type="Proteomes" id="UP000006620">
    <property type="component" value="Chromosome"/>
</dbReference>
<dbReference type="PANTHER" id="PTHR23522">
    <property type="entry name" value="BLL5896 PROTEIN"/>
    <property type="match status" value="1"/>
</dbReference>
<feature type="transmembrane region" description="Helical" evidence="8">
    <location>
        <begin position="271"/>
        <end position="289"/>
    </location>
</feature>
<evidence type="ECO:0000256" key="2">
    <source>
        <dbReference type="ARBA" id="ARBA00022448"/>
    </source>
</evidence>
<comment type="subcellular location">
    <subcellularLocation>
        <location evidence="1">Cell inner membrane</location>
        <topology evidence="1">Multi-pass membrane protein</topology>
    </subcellularLocation>
</comment>
<dbReference type="AlphaFoldDB" id="F8FNP2"/>
<reference evidence="11" key="1">
    <citation type="submission" date="2011-06" db="EMBL/GenBank/DDBJ databases">
        <title>Complete genome sequence of Paenibacillus mucilaginosus KNP414.</title>
        <authorList>
            <person name="Wang J."/>
            <person name="Hu S."/>
            <person name="Hu X."/>
            <person name="Zhang B."/>
            <person name="Dong D."/>
            <person name="Zhang S."/>
            <person name="Zhao K."/>
            <person name="Wu D."/>
        </authorList>
    </citation>
    <scope>NUCLEOTIDE SEQUENCE [LARGE SCALE GENOMIC DNA]</scope>
    <source>
        <strain evidence="11">KNP414</strain>
    </source>
</reference>
<dbReference type="PANTHER" id="PTHR23522:SF10">
    <property type="entry name" value="3-PHENYLPROPIONIC ACID TRANSPORTER-RELATED"/>
    <property type="match status" value="1"/>
</dbReference>
<feature type="transmembrane region" description="Helical" evidence="8">
    <location>
        <begin position="295"/>
        <end position="317"/>
    </location>
</feature>
<evidence type="ECO:0000256" key="5">
    <source>
        <dbReference type="ARBA" id="ARBA00022692"/>
    </source>
</evidence>
<feature type="transmembrane region" description="Helical" evidence="8">
    <location>
        <begin position="12"/>
        <end position="31"/>
    </location>
</feature>
<dbReference type="InterPro" id="IPR036259">
    <property type="entry name" value="MFS_trans_sf"/>
</dbReference>
<evidence type="ECO:0000259" key="9">
    <source>
        <dbReference type="Pfam" id="PF12832"/>
    </source>
</evidence>
<dbReference type="SUPFAM" id="SSF103473">
    <property type="entry name" value="MFS general substrate transporter"/>
    <property type="match status" value="1"/>
</dbReference>
<evidence type="ECO:0000313" key="10">
    <source>
        <dbReference type="EMBL" id="AEI40154.1"/>
    </source>
</evidence>
<dbReference type="Pfam" id="PF12832">
    <property type="entry name" value="MFS_1_like"/>
    <property type="match status" value="1"/>
</dbReference>
<dbReference type="RefSeq" id="WP_013915316.1">
    <property type="nucleotide sequence ID" value="NC_015690.1"/>
</dbReference>
<feature type="transmembrane region" description="Helical" evidence="8">
    <location>
        <begin position="329"/>
        <end position="353"/>
    </location>
</feature>
<gene>
    <name evidence="10" type="ordered locus">KNP414_01590</name>
</gene>
<dbReference type="EMBL" id="CP002869">
    <property type="protein sequence ID" value="AEI40154.1"/>
    <property type="molecule type" value="Genomic_DNA"/>
</dbReference>
<dbReference type="GO" id="GO:0015528">
    <property type="term" value="F:lactose:proton symporter activity"/>
    <property type="evidence" value="ECO:0007669"/>
    <property type="project" value="TreeGrafter"/>
</dbReference>
<reference evidence="10 11" key="2">
    <citation type="journal article" date="2013" name="Genome Announc.">
        <title>Genome Sequence of Growth-Improving Paenibacillus mucilaginosus Strain KNP414.</title>
        <authorList>
            <person name="Lu J.J."/>
            <person name="Wang J.F."/>
            <person name="Hu X.F."/>
        </authorList>
    </citation>
    <scope>NUCLEOTIDE SEQUENCE [LARGE SCALE GENOMIC DNA]</scope>
    <source>
        <strain evidence="10 11">KNP414</strain>
    </source>
</reference>
<feature type="transmembrane region" description="Helical" evidence="8">
    <location>
        <begin position="136"/>
        <end position="155"/>
    </location>
</feature>
<dbReference type="InterPro" id="IPR024989">
    <property type="entry name" value="MFS_assoc_dom"/>
</dbReference>
<dbReference type="KEGG" id="pms:KNP414_01590"/>
<name>F8FNP2_PAEMK</name>
<evidence type="ECO:0000256" key="8">
    <source>
        <dbReference type="SAM" id="Phobius"/>
    </source>
</evidence>
<keyword evidence="7 8" id="KW-0472">Membrane</keyword>
<proteinExistence type="predicted"/>
<keyword evidence="2" id="KW-0813">Transport</keyword>
<dbReference type="GO" id="GO:0030395">
    <property type="term" value="F:lactose binding"/>
    <property type="evidence" value="ECO:0007669"/>
    <property type="project" value="TreeGrafter"/>
</dbReference>
<protein>
    <submittedName>
        <fullName evidence="10">Major facilitator superfamily MFS_1</fullName>
    </submittedName>
</protein>
<feature type="transmembrane region" description="Helical" evidence="8">
    <location>
        <begin position="201"/>
        <end position="220"/>
    </location>
</feature>
<feature type="transmembrane region" description="Helical" evidence="8">
    <location>
        <begin position="161"/>
        <end position="181"/>
    </location>
</feature>
<dbReference type="GO" id="GO:0005886">
    <property type="term" value="C:plasma membrane"/>
    <property type="evidence" value="ECO:0007669"/>
    <property type="project" value="UniProtKB-SubCell"/>
</dbReference>